<feature type="binding site" evidence="9">
    <location>
        <position position="148"/>
    </location>
    <ligand>
        <name>Mn(2+)</name>
        <dbReference type="ChEBI" id="CHEBI:29035"/>
    </ligand>
</feature>
<sequence length="388" mass="43197">MKNITLLGATGSIGIQTLDVIRQHKDLFNLYALSFGRNVDKAVPIINEFNPKKIVVQDQETKKKLELYVRNQDILVGSEGMIEISIDTYTDVLVNAVMGSVGLQATLQAIQNKKQIAIANKETLVTAGHLVMEAARIHNVTLLPVDSEHSAIFQCLNGENQKEVNKIIITASGGSFRDKSREELQDVTVEDALNHPNWSMGSKITIDSATMMNKGLEVIEAHWLFDVPYDQIDVVLHKESVIHSMVEFNDNSVIAQLGTPDMRVPIQYALTYPARLPLSNSKKLDLVEIGKLHFSQMDYVRFPCLKMAYDAGREGGTLPTVLNAANEVAVDLFLQGKMSFVSIEKLIGQALEQHVTIPNPDLETILGVDRQTRLEVESYFNKDLVNKI</sequence>
<dbReference type="GO" id="GO:0070402">
    <property type="term" value="F:NADPH binding"/>
    <property type="evidence" value="ECO:0007669"/>
    <property type="project" value="InterPro"/>
</dbReference>
<feature type="binding site" evidence="9">
    <location>
        <position position="11"/>
    </location>
    <ligand>
        <name>NADPH</name>
        <dbReference type="ChEBI" id="CHEBI:57783"/>
    </ligand>
</feature>
<keyword evidence="14" id="KW-1185">Reference proteome</keyword>
<feature type="domain" description="1-deoxy-D-xylulose 5-phosphate reductoisomerase N-terminal" evidence="10">
    <location>
        <begin position="4"/>
        <end position="128"/>
    </location>
</feature>
<dbReference type="GO" id="GO:0030604">
    <property type="term" value="F:1-deoxy-D-xylulose-5-phosphate reductoisomerase activity"/>
    <property type="evidence" value="ECO:0007669"/>
    <property type="project" value="UniProtKB-UniRule"/>
</dbReference>
<feature type="binding site" evidence="9">
    <location>
        <position position="13"/>
    </location>
    <ligand>
        <name>NADPH</name>
        <dbReference type="ChEBI" id="CHEBI:57783"/>
    </ligand>
</feature>
<keyword evidence="7 9" id="KW-0414">Isoprene biosynthesis</keyword>
<feature type="binding site" evidence="9">
    <location>
        <position position="12"/>
    </location>
    <ligand>
        <name>NADPH</name>
        <dbReference type="ChEBI" id="CHEBI:57783"/>
    </ligand>
</feature>
<comment type="similarity">
    <text evidence="2 9">Belongs to the DXR family.</text>
</comment>
<comment type="function">
    <text evidence="9">Catalyzes the NADPH-dependent rearrangement and reduction of 1-deoxy-D-xylulose-5-phosphate (DXP) to 2-C-methyl-D-erythritol 4-phosphate (MEP).</text>
</comment>
<dbReference type="InterPro" id="IPR003821">
    <property type="entry name" value="DXP_reductoisomerase"/>
</dbReference>
<proteinExistence type="inferred from homology"/>
<evidence type="ECO:0000259" key="10">
    <source>
        <dbReference type="Pfam" id="PF02670"/>
    </source>
</evidence>
<feature type="binding site" evidence="9">
    <location>
        <position position="214"/>
    </location>
    <ligand>
        <name>1-deoxy-D-xylulose 5-phosphate</name>
        <dbReference type="ChEBI" id="CHEBI:57792"/>
    </ligand>
</feature>
<dbReference type="InterPro" id="IPR013644">
    <property type="entry name" value="DXP_reductoisomerase_C"/>
</dbReference>
<dbReference type="NCBIfam" id="TIGR00243">
    <property type="entry name" value="Dxr"/>
    <property type="match status" value="1"/>
</dbReference>
<dbReference type="Pfam" id="PF13288">
    <property type="entry name" value="DXPR_C"/>
    <property type="match status" value="1"/>
</dbReference>
<feature type="binding site" evidence="9">
    <location>
        <position position="37"/>
    </location>
    <ligand>
        <name>NADPH</name>
        <dbReference type="ChEBI" id="CHEBI:57783"/>
    </ligand>
</feature>
<feature type="binding site" evidence="9">
    <location>
        <position position="36"/>
    </location>
    <ligand>
        <name>NADPH</name>
        <dbReference type="ChEBI" id="CHEBI:57783"/>
    </ligand>
</feature>
<dbReference type="PANTHER" id="PTHR30525:SF0">
    <property type="entry name" value="1-DEOXY-D-XYLULOSE 5-PHOSPHATE REDUCTOISOMERASE, CHLOROPLASTIC"/>
    <property type="match status" value="1"/>
</dbReference>
<evidence type="ECO:0000256" key="3">
    <source>
        <dbReference type="ARBA" id="ARBA00022723"/>
    </source>
</evidence>
<dbReference type="NCBIfam" id="NF009114">
    <property type="entry name" value="PRK12464.1"/>
    <property type="match status" value="1"/>
</dbReference>
<comment type="cofactor">
    <cofactor evidence="9">
        <name>Mg(2+)</name>
        <dbReference type="ChEBI" id="CHEBI:18420"/>
    </cofactor>
    <cofactor evidence="9">
        <name>Mn(2+)</name>
        <dbReference type="ChEBI" id="CHEBI:29035"/>
    </cofactor>
</comment>
<dbReference type="SUPFAM" id="SSF55347">
    <property type="entry name" value="Glyceraldehyde-3-phosphate dehydrogenase-like, C-terminal domain"/>
    <property type="match status" value="1"/>
</dbReference>
<dbReference type="AlphaFoldDB" id="A0A9X3WR63"/>
<dbReference type="SUPFAM" id="SSF69055">
    <property type="entry name" value="1-deoxy-D-xylulose-5-phosphate reductoisomerase, C-terminal domain"/>
    <property type="match status" value="1"/>
</dbReference>
<dbReference type="Gene3D" id="1.10.1740.10">
    <property type="match status" value="1"/>
</dbReference>
<evidence type="ECO:0000256" key="2">
    <source>
        <dbReference type="ARBA" id="ARBA00006825"/>
    </source>
</evidence>
<comment type="catalytic activity">
    <reaction evidence="8">
        <text>2-C-methyl-D-erythritol 4-phosphate + NADP(+) = 1-deoxy-D-xylulose 5-phosphate + NADPH + H(+)</text>
        <dbReference type="Rhea" id="RHEA:13717"/>
        <dbReference type="ChEBI" id="CHEBI:15378"/>
        <dbReference type="ChEBI" id="CHEBI:57783"/>
        <dbReference type="ChEBI" id="CHEBI:57792"/>
        <dbReference type="ChEBI" id="CHEBI:58262"/>
        <dbReference type="ChEBI" id="CHEBI:58349"/>
        <dbReference type="EC" id="1.1.1.267"/>
    </reaction>
    <physiologicalReaction direction="right-to-left" evidence="8">
        <dbReference type="Rhea" id="RHEA:13719"/>
    </physiologicalReaction>
</comment>
<feature type="binding site" evidence="9">
    <location>
        <position position="201"/>
    </location>
    <ligand>
        <name>NADPH</name>
        <dbReference type="ChEBI" id="CHEBI:57783"/>
    </ligand>
</feature>
<feature type="binding site" evidence="9">
    <location>
        <position position="121"/>
    </location>
    <ligand>
        <name>1-deoxy-D-xylulose 5-phosphate</name>
        <dbReference type="ChEBI" id="CHEBI:57792"/>
    </ligand>
</feature>
<dbReference type="PANTHER" id="PTHR30525">
    <property type="entry name" value="1-DEOXY-D-XYLULOSE 5-PHOSPHATE REDUCTOISOMERASE"/>
    <property type="match status" value="1"/>
</dbReference>
<feature type="binding site" evidence="9">
    <location>
        <position position="120"/>
    </location>
    <ligand>
        <name>NADPH</name>
        <dbReference type="ChEBI" id="CHEBI:57783"/>
    </ligand>
</feature>
<gene>
    <name evidence="9 13" type="primary">dxr</name>
    <name evidence="13" type="ORF">NC661_15855</name>
</gene>
<dbReference type="Pfam" id="PF08436">
    <property type="entry name" value="DXP_redisom_C"/>
    <property type="match status" value="1"/>
</dbReference>
<feature type="binding site" evidence="9">
    <location>
        <position position="147"/>
    </location>
    <ligand>
        <name>1-deoxy-D-xylulose 5-phosphate</name>
        <dbReference type="ChEBI" id="CHEBI:57792"/>
    </ligand>
</feature>
<evidence type="ECO:0000256" key="1">
    <source>
        <dbReference type="ARBA" id="ARBA00005094"/>
    </source>
</evidence>
<evidence type="ECO:0000256" key="7">
    <source>
        <dbReference type="ARBA" id="ARBA00023229"/>
    </source>
</evidence>
<dbReference type="InterPro" id="IPR026877">
    <property type="entry name" value="DXPR_C"/>
</dbReference>
<keyword evidence="6 9" id="KW-0464">Manganese</keyword>
<evidence type="ECO:0000256" key="5">
    <source>
        <dbReference type="ARBA" id="ARBA00023002"/>
    </source>
</evidence>
<organism evidence="13 14">
    <name type="scientific">Aquibacillus koreensis</name>
    <dbReference type="NCBI Taxonomy" id="279446"/>
    <lineage>
        <taxon>Bacteria</taxon>
        <taxon>Bacillati</taxon>
        <taxon>Bacillota</taxon>
        <taxon>Bacilli</taxon>
        <taxon>Bacillales</taxon>
        <taxon>Bacillaceae</taxon>
        <taxon>Aquibacillus</taxon>
    </lineage>
</organism>
<evidence type="ECO:0000313" key="14">
    <source>
        <dbReference type="Proteomes" id="UP001145072"/>
    </source>
</evidence>
<reference evidence="13" key="1">
    <citation type="submission" date="2022-06" db="EMBL/GenBank/DDBJ databases">
        <title>Aquibacillus sp. a new bacterium isolated from soil saline samples.</title>
        <authorList>
            <person name="Galisteo C."/>
            <person name="De La Haba R."/>
            <person name="Sanchez-Porro C."/>
            <person name="Ventosa A."/>
        </authorList>
    </citation>
    <scope>NUCLEOTIDE SEQUENCE</scope>
    <source>
        <strain evidence="13">JCM 12387</strain>
    </source>
</reference>
<evidence type="ECO:0000256" key="9">
    <source>
        <dbReference type="HAMAP-Rule" id="MF_00183"/>
    </source>
</evidence>
<evidence type="ECO:0000256" key="4">
    <source>
        <dbReference type="ARBA" id="ARBA00022857"/>
    </source>
</evidence>
<keyword evidence="3 9" id="KW-0479">Metal-binding</keyword>
<comment type="caution">
    <text evidence="13">The sequence shown here is derived from an EMBL/GenBank/DDBJ whole genome shotgun (WGS) entry which is preliminary data.</text>
</comment>
<dbReference type="GO" id="GO:0051484">
    <property type="term" value="P:isopentenyl diphosphate biosynthetic process, methylerythritol 4-phosphate pathway involved in terpenoid biosynthetic process"/>
    <property type="evidence" value="ECO:0007669"/>
    <property type="project" value="UniProtKB-ARBA"/>
</dbReference>
<feature type="binding site" evidence="9">
    <location>
        <position position="146"/>
    </location>
    <ligand>
        <name>Mn(2+)</name>
        <dbReference type="ChEBI" id="CHEBI:29035"/>
    </ligand>
</feature>
<feature type="binding site" evidence="9">
    <location>
        <position position="10"/>
    </location>
    <ligand>
        <name>NADPH</name>
        <dbReference type="ChEBI" id="CHEBI:57783"/>
    </ligand>
</feature>
<evidence type="ECO:0000259" key="11">
    <source>
        <dbReference type="Pfam" id="PF08436"/>
    </source>
</evidence>
<protein>
    <recommendedName>
        <fullName evidence="9">1-deoxy-D-xylulose 5-phosphate reductoisomerase</fullName>
        <shortName evidence="9">DXP reductoisomerase</shortName>
        <ecNumber evidence="9">1.1.1.267</ecNumber>
    </recommendedName>
    <alternativeName>
        <fullName evidence="9">1-deoxyxylulose-5-phosphate reductoisomerase</fullName>
    </alternativeName>
    <alternativeName>
        <fullName evidence="9">2-C-methyl-D-erythritol 4-phosphate synthase</fullName>
    </alternativeName>
</protein>
<feature type="binding site" evidence="9">
    <location>
        <position position="213"/>
    </location>
    <ligand>
        <name>1-deoxy-D-xylulose 5-phosphate</name>
        <dbReference type="ChEBI" id="CHEBI:57792"/>
    </ligand>
</feature>
<feature type="binding site" evidence="9">
    <location>
        <position position="122"/>
    </location>
    <ligand>
        <name>NADPH</name>
        <dbReference type="ChEBI" id="CHEBI:57783"/>
    </ligand>
</feature>
<feature type="binding site" evidence="9">
    <location>
        <position position="148"/>
    </location>
    <ligand>
        <name>1-deoxy-D-xylulose 5-phosphate</name>
        <dbReference type="ChEBI" id="CHEBI:57792"/>
    </ligand>
</feature>
<feature type="binding site" evidence="9">
    <location>
        <position position="38"/>
    </location>
    <ligand>
        <name>NADPH</name>
        <dbReference type="ChEBI" id="CHEBI:57783"/>
    </ligand>
</feature>
<feature type="binding site" evidence="9">
    <location>
        <position position="195"/>
    </location>
    <ligand>
        <name>1-deoxy-D-xylulose 5-phosphate</name>
        <dbReference type="ChEBI" id="CHEBI:57792"/>
    </ligand>
</feature>
<dbReference type="InterPro" id="IPR036169">
    <property type="entry name" value="DXPR_C_sf"/>
</dbReference>
<dbReference type="EMBL" id="JAMQJZ010000014">
    <property type="protein sequence ID" value="MDC3421849.1"/>
    <property type="molecule type" value="Genomic_DNA"/>
</dbReference>
<dbReference type="PIRSF" id="PIRSF006205">
    <property type="entry name" value="Dxp_reductismrs"/>
    <property type="match status" value="1"/>
</dbReference>
<dbReference type="HAMAP" id="MF_00183">
    <property type="entry name" value="DXP_reductoisom"/>
    <property type="match status" value="1"/>
</dbReference>
<feature type="binding site" evidence="9">
    <location>
        <position position="208"/>
    </location>
    <ligand>
        <name>1-deoxy-D-xylulose 5-phosphate</name>
        <dbReference type="ChEBI" id="CHEBI:57792"/>
    </ligand>
</feature>
<dbReference type="GO" id="GO:0030145">
    <property type="term" value="F:manganese ion binding"/>
    <property type="evidence" value="ECO:0007669"/>
    <property type="project" value="TreeGrafter"/>
</dbReference>
<name>A0A9X3WR63_9BACI</name>
<comment type="pathway">
    <text evidence="1 9">Isoprenoid biosynthesis; isopentenyl diphosphate biosynthesis via DXP pathway; isopentenyl diphosphate from 1-deoxy-D-xylulose 5-phosphate: step 1/6.</text>
</comment>
<feature type="domain" description="1-deoxy-D-xylulose 5-phosphate reductoisomerase C-terminal" evidence="11">
    <location>
        <begin position="142"/>
        <end position="225"/>
    </location>
</feature>
<feature type="binding site" evidence="9">
    <location>
        <position position="217"/>
    </location>
    <ligand>
        <name>1-deoxy-D-xylulose 5-phosphate</name>
        <dbReference type="ChEBI" id="CHEBI:57792"/>
    </ligand>
</feature>
<evidence type="ECO:0000256" key="6">
    <source>
        <dbReference type="ARBA" id="ARBA00023211"/>
    </source>
</evidence>
<keyword evidence="5 9" id="KW-0560">Oxidoreductase</keyword>
<evidence type="ECO:0000256" key="8">
    <source>
        <dbReference type="ARBA" id="ARBA00048543"/>
    </source>
</evidence>
<feature type="domain" description="DXP reductoisomerase C-terminal" evidence="12">
    <location>
        <begin position="257"/>
        <end position="373"/>
    </location>
</feature>
<dbReference type="InterPro" id="IPR036291">
    <property type="entry name" value="NAD(P)-bd_dom_sf"/>
</dbReference>
<dbReference type="InterPro" id="IPR013512">
    <property type="entry name" value="DXP_reductoisomerase_N"/>
</dbReference>
<evidence type="ECO:0000313" key="13">
    <source>
        <dbReference type="EMBL" id="MDC3421849.1"/>
    </source>
</evidence>
<feature type="binding site" evidence="9">
    <location>
        <position position="217"/>
    </location>
    <ligand>
        <name>Mn(2+)</name>
        <dbReference type="ChEBI" id="CHEBI:29035"/>
    </ligand>
</feature>
<keyword evidence="9" id="KW-0460">Magnesium</keyword>
<dbReference type="FunFam" id="3.40.50.720:FF:000045">
    <property type="entry name" value="1-deoxy-D-xylulose 5-phosphate reductoisomerase"/>
    <property type="match status" value="1"/>
</dbReference>
<dbReference type="RefSeq" id="WP_259866315.1">
    <property type="nucleotide sequence ID" value="NZ_JAMQJZ010000014.1"/>
</dbReference>
<dbReference type="Proteomes" id="UP001145072">
    <property type="component" value="Unassembled WGS sequence"/>
</dbReference>
<dbReference type="Pfam" id="PF02670">
    <property type="entry name" value="DXP_reductoisom"/>
    <property type="match status" value="1"/>
</dbReference>
<feature type="binding site" evidence="9">
    <location>
        <position position="172"/>
    </location>
    <ligand>
        <name>1-deoxy-D-xylulose 5-phosphate</name>
        <dbReference type="ChEBI" id="CHEBI:57792"/>
    </ligand>
</feature>
<dbReference type="EC" id="1.1.1.267" evidence="9"/>
<keyword evidence="4 9" id="KW-0521">NADP</keyword>
<dbReference type="Gene3D" id="3.40.50.720">
    <property type="entry name" value="NAD(P)-binding Rossmann-like Domain"/>
    <property type="match status" value="1"/>
</dbReference>
<accession>A0A9X3WR63</accession>
<evidence type="ECO:0000259" key="12">
    <source>
        <dbReference type="Pfam" id="PF13288"/>
    </source>
</evidence>
<dbReference type="SUPFAM" id="SSF51735">
    <property type="entry name" value="NAD(P)-binding Rossmann-fold domains"/>
    <property type="match status" value="1"/>
</dbReference>